<comment type="caution">
    <text evidence="2">The sequence shown here is derived from an EMBL/GenBank/DDBJ whole genome shotgun (WGS) entry which is preliminary data.</text>
</comment>
<dbReference type="Pfam" id="PF10825">
    <property type="entry name" value="DUF2752"/>
    <property type="match status" value="1"/>
</dbReference>
<keyword evidence="1" id="KW-0472">Membrane</keyword>
<evidence type="ECO:0000256" key="1">
    <source>
        <dbReference type="SAM" id="Phobius"/>
    </source>
</evidence>
<keyword evidence="1" id="KW-0812">Transmembrane</keyword>
<organism evidence="2 3">
    <name type="scientific">Rhodopirellula europaea 6C</name>
    <dbReference type="NCBI Taxonomy" id="1263867"/>
    <lineage>
        <taxon>Bacteria</taxon>
        <taxon>Pseudomonadati</taxon>
        <taxon>Planctomycetota</taxon>
        <taxon>Planctomycetia</taxon>
        <taxon>Pirellulales</taxon>
        <taxon>Pirellulaceae</taxon>
        <taxon>Rhodopirellula</taxon>
    </lineage>
</organism>
<feature type="transmembrane region" description="Helical" evidence="1">
    <location>
        <begin position="32"/>
        <end position="52"/>
    </location>
</feature>
<reference evidence="2" key="1">
    <citation type="submission" date="2012-11" db="EMBL/GenBank/DDBJ databases">
        <title>Permanent draft genomes of Rhodopirellula europaea strain SH398 and 6C.</title>
        <authorList>
            <person name="Richter M."/>
            <person name="Richter-Heitmann T."/>
            <person name="Frank C."/>
            <person name="Harder J."/>
            <person name="Glockner F.O."/>
        </authorList>
    </citation>
    <scope>NUCLEOTIDE SEQUENCE</scope>
    <source>
        <strain evidence="2">6C</strain>
    </source>
</reference>
<gene>
    <name evidence="2" type="ORF">RE6C_05732</name>
</gene>
<dbReference type="InterPro" id="IPR021215">
    <property type="entry name" value="DUF2752"/>
</dbReference>
<evidence type="ECO:0000313" key="3">
    <source>
        <dbReference type="Proteomes" id="UP000011529"/>
    </source>
</evidence>
<sequence>MLFGLRCPACGMTTSWSWLTRGDLVASASANLSGMLLGLFVVLLLVLGFRLVWYGRSLSCRVNWWVGFGVVFIGVLSVAEWLVRLQFD</sequence>
<feature type="transmembrane region" description="Helical" evidence="1">
    <location>
        <begin position="64"/>
        <end position="83"/>
    </location>
</feature>
<dbReference type="EMBL" id="ANMO01000257">
    <property type="protein sequence ID" value="EMB13504.1"/>
    <property type="molecule type" value="Genomic_DNA"/>
</dbReference>
<dbReference type="Proteomes" id="UP000011529">
    <property type="component" value="Unassembled WGS sequence"/>
</dbReference>
<keyword evidence="1" id="KW-1133">Transmembrane helix</keyword>
<name>M2AU45_9BACT</name>
<dbReference type="PATRIC" id="fig|1263867.3.peg.6138"/>
<dbReference type="AlphaFoldDB" id="M2AU45"/>
<reference evidence="2" key="2">
    <citation type="journal article" date="2013" name="Mar. Genomics">
        <title>Expression of sulfatases in Rhodopirellula baltica and the diversity of sulfatases in the genus Rhodopirellula.</title>
        <authorList>
            <person name="Wegner C.E."/>
            <person name="Richter-Heitmann T."/>
            <person name="Klindworth A."/>
            <person name="Klockow C."/>
            <person name="Richter M."/>
            <person name="Achstetter T."/>
            <person name="Glockner F.O."/>
            <person name="Harder J."/>
        </authorList>
    </citation>
    <scope>NUCLEOTIDE SEQUENCE [LARGE SCALE GENOMIC DNA]</scope>
    <source>
        <strain evidence="2">6C</strain>
    </source>
</reference>
<evidence type="ECO:0000313" key="2">
    <source>
        <dbReference type="EMBL" id="EMB13504.1"/>
    </source>
</evidence>
<proteinExistence type="predicted"/>
<protein>
    <submittedName>
        <fullName evidence="2">Putative membrane protein</fullName>
    </submittedName>
</protein>
<accession>M2AU45</accession>
<keyword evidence="3" id="KW-1185">Reference proteome</keyword>